<name>A0A5N6NY50_9ASTR</name>
<dbReference type="AlphaFoldDB" id="A0A5N6NY50"/>
<dbReference type="EMBL" id="SZYD01000008">
    <property type="protein sequence ID" value="KAD5508616.1"/>
    <property type="molecule type" value="Genomic_DNA"/>
</dbReference>
<accession>A0A5N6NY50</accession>
<sequence>MDHYLIGRIKQQSELVYTFSGFKDAIWWLQDGVLMVYVCVFSSGNGAEARRRRNNSSCMKSDEIDQIIAPPHSSRTATRCPKSLRVPRRNPEISDFFPASRTAEEVQLLHHGKSISPFVPDEDEPPSPFDIDDPRRDNQILALRNKSIHESLKADLVEHIERVRTDIVGGRVFSGVTIVGVKGFSGVMTWQEISVGKGFQWGDHCG</sequence>
<evidence type="ECO:0000313" key="2">
    <source>
        <dbReference type="EMBL" id="KAD5508616.1"/>
    </source>
</evidence>
<feature type="region of interest" description="Disordered" evidence="1">
    <location>
        <begin position="115"/>
        <end position="135"/>
    </location>
</feature>
<comment type="caution">
    <text evidence="2">The sequence shown here is derived from an EMBL/GenBank/DDBJ whole genome shotgun (WGS) entry which is preliminary data.</text>
</comment>
<evidence type="ECO:0000256" key="1">
    <source>
        <dbReference type="SAM" id="MobiDB-lite"/>
    </source>
</evidence>
<organism evidence="2 3">
    <name type="scientific">Mikania micrantha</name>
    <name type="common">bitter vine</name>
    <dbReference type="NCBI Taxonomy" id="192012"/>
    <lineage>
        <taxon>Eukaryota</taxon>
        <taxon>Viridiplantae</taxon>
        <taxon>Streptophyta</taxon>
        <taxon>Embryophyta</taxon>
        <taxon>Tracheophyta</taxon>
        <taxon>Spermatophyta</taxon>
        <taxon>Magnoliopsida</taxon>
        <taxon>eudicotyledons</taxon>
        <taxon>Gunneridae</taxon>
        <taxon>Pentapetalae</taxon>
        <taxon>asterids</taxon>
        <taxon>campanulids</taxon>
        <taxon>Asterales</taxon>
        <taxon>Asteraceae</taxon>
        <taxon>Asteroideae</taxon>
        <taxon>Heliantheae alliance</taxon>
        <taxon>Eupatorieae</taxon>
        <taxon>Mikania</taxon>
    </lineage>
</organism>
<dbReference type="Proteomes" id="UP000326396">
    <property type="component" value="Linkage Group LG16"/>
</dbReference>
<proteinExistence type="predicted"/>
<evidence type="ECO:0000313" key="3">
    <source>
        <dbReference type="Proteomes" id="UP000326396"/>
    </source>
</evidence>
<protein>
    <submittedName>
        <fullName evidence="2">Uncharacterized protein</fullName>
    </submittedName>
</protein>
<reference evidence="2 3" key="1">
    <citation type="submission" date="2019-05" db="EMBL/GenBank/DDBJ databases">
        <title>Mikania micrantha, genome provides insights into the molecular mechanism of rapid growth.</title>
        <authorList>
            <person name="Liu B."/>
        </authorList>
    </citation>
    <scope>NUCLEOTIDE SEQUENCE [LARGE SCALE GENOMIC DNA]</scope>
    <source>
        <strain evidence="2">NLD-2019</strain>
        <tissue evidence="2">Leaf</tissue>
    </source>
</reference>
<keyword evidence="3" id="KW-1185">Reference proteome</keyword>
<gene>
    <name evidence="2" type="ORF">E3N88_16319</name>
</gene>